<dbReference type="InterPro" id="IPR015411">
    <property type="entry name" value="Rep_factor_Mcm10_C"/>
</dbReference>
<comment type="caution">
    <text evidence="2">The sequence shown here is derived from an EMBL/GenBank/DDBJ whole genome shotgun (WGS) entry which is preliminary data.</text>
</comment>
<accession>A0ABV0Q598</accession>
<dbReference type="Pfam" id="PF09332">
    <property type="entry name" value="Mcm10"/>
    <property type="match status" value="1"/>
</dbReference>
<gene>
    <name evidence="2" type="ORF">XENOCAPTIV_016256</name>
</gene>
<evidence type="ECO:0000313" key="2">
    <source>
        <dbReference type="EMBL" id="MEQ2190955.1"/>
    </source>
</evidence>
<evidence type="ECO:0000313" key="3">
    <source>
        <dbReference type="Proteomes" id="UP001434883"/>
    </source>
</evidence>
<sequence>ELSGNEEEEPALKKRREQLQYMESEEFQKILNAKSRHGAEYQLQERYFNVLVKKEQMEEKMKGIREMKCRAVTCKKVHMGRAVREPLLQTKEKTGPKIGGELLQPRGEEHAKFLNSLK</sequence>
<feature type="domain" description="Replication factor Mcm10 C-terminal" evidence="1">
    <location>
        <begin position="1"/>
        <end position="116"/>
    </location>
</feature>
<dbReference type="InterPro" id="IPR056791">
    <property type="entry name" value="Znf_Mcm10_C"/>
</dbReference>
<dbReference type="SMART" id="SM01280">
    <property type="entry name" value="Mcm10"/>
    <property type="match status" value="1"/>
</dbReference>
<dbReference type="PANTHER" id="PTHR13454:SF11">
    <property type="entry name" value="PROTEIN MCM10 HOMOLOG"/>
    <property type="match status" value="1"/>
</dbReference>
<feature type="non-terminal residue" evidence="2">
    <location>
        <position position="1"/>
    </location>
</feature>
<reference evidence="2 3" key="1">
    <citation type="submission" date="2021-06" db="EMBL/GenBank/DDBJ databases">
        <authorList>
            <person name="Palmer J.M."/>
        </authorList>
    </citation>
    <scope>NUCLEOTIDE SEQUENCE [LARGE SCALE GENOMIC DNA]</scope>
    <source>
        <strain evidence="2 3">XC_2019</strain>
        <tissue evidence="2">Muscle</tissue>
    </source>
</reference>
<evidence type="ECO:0000259" key="1">
    <source>
        <dbReference type="SMART" id="SM01280"/>
    </source>
</evidence>
<dbReference type="InterPro" id="IPR040184">
    <property type="entry name" value="Mcm10"/>
</dbReference>
<proteinExistence type="predicted"/>
<name>A0ABV0Q598_9TELE</name>
<dbReference type="Pfam" id="PF24863">
    <property type="entry name" value="zf-CCCH_Mcm10"/>
    <property type="match status" value="1"/>
</dbReference>
<organism evidence="2 3">
    <name type="scientific">Xenoophorus captivus</name>
    <dbReference type="NCBI Taxonomy" id="1517983"/>
    <lineage>
        <taxon>Eukaryota</taxon>
        <taxon>Metazoa</taxon>
        <taxon>Chordata</taxon>
        <taxon>Craniata</taxon>
        <taxon>Vertebrata</taxon>
        <taxon>Euteleostomi</taxon>
        <taxon>Actinopterygii</taxon>
        <taxon>Neopterygii</taxon>
        <taxon>Teleostei</taxon>
        <taxon>Neoteleostei</taxon>
        <taxon>Acanthomorphata</taxon>
        <taxon>Ovalentaria</taxon>
        <taxon>Atherinomorphae</taxon>
        <taxon>Cyprinodontiformes</taxon>
        <taxon>Goodeidae</taxon>
        <taxon>Xenoophorus</taxon>
    </lineage>
</organism>
<dbReference type="Proteomes" id="UP001434883">
    <property type="component" value="Unassembled WGS sequence"/>
</dbReference>
<dbReference type="EMBL" id="JAHRIN010000335">
    <property type="protein sequence ID" value="MEQ2190955.1"/>
    <property type="molecule type" value="Genomic_DNA"/>
</dbReference>
<dbReference type="PANTHER" id="PTHR13454">
    <property type="entry name" value="PROTEIN MCM10 HOMOLOG"/>
    <property type="match status" value="1"/>
</dbReference>
<keyword evidence="3" id="KW-1185">Reference proteome</keyword>
<protein>
    <recommendedName>
        <fullName evidence="1">Replication factor Mcm10 C-terminal domain-containing protein</fullName>
    </recommendedName>
</protein>